<evidence type="ECO:0000256" key="3">
    <source>
        <dbReference type="ARBA" id="ARBA00023180"/>
    </source>
</evidence>
<dbReference type="AlphaFoldDB" id="A0A3Q3GVG6"/>
<accession>A0A3Q3GVG6</accession>
<keyword evidence="2" id="KW-1015">Disulfide bond</keyword>
<dbReference type="InterPro" id="IPR013783">
    <property type="entry name" value="Ig-like_fold"/>
</dbReference>
<dbReference type="InterPro" id="IPR036116">
    <property type="entry name" value="FN3_sf"/>
</dbReference>
<protein>
    <recommendedName>
        <fullName evidence="4">Fibronectin type-III domain-containing protein</fullName>
    </recommendedName>
</protein>
<dbReference type="Pfam" id="PF00041">
    <property type="entry name" value="fn3"/>
    <property type="match status" value="1"/>
</dbReference>
<dbReference type="InParanoid" id="A0A3Q3GVG6"/>
<dbReference type="CDD" id="cd00063">
    <property type="entry name" value="FN3"/>
    <property type="match status" value="1"/>
</dbReference>
<evidence type="ECO:0000256" key="2">
    <source>
        <dbReference type="ARBA" id="ARBA00023157"/>
    </source>
</evidence>
<dbReference type="GeneTree" id="ENSGT00940000178292"/>
<keyword evidence="1" id="KW-0677">Repeat</keyword>
<dbReference type="FunFam" id="2.60.40.10:FF:000099">
    <property type="entry name" value="Fibronectin 1"/>
    <property type="match status" value="1"/>
</dbReference>
<evidence type="ECO:0000259" key="4">
    <source>
        <dbReference type="PROSITE" id="PS50853"/>
    </source>
</evidence>
<dbReference type="SUPFAM" id="SSF49265">
    <property type="entry name" value="Fibronectin type III"/>
    <property type="match status" value="1"/>
</dbReference>
<evidence type="ECO:0000313" key="5">
    <source>
        <dbReference type="Ensembl" id="ENSLBEP00000034403.1"/>
    </source>
</evidence>
<reference evidence="5" key="1">
    <citation type="submission" date="2025-08" db="UniProtKB">
        <authorList>
            <consortium name="Ensembl"/>
        </authorList>
    </citation>
    <scope>IDENTIFICATION</scope>
</reference>
<reference evidence="5" key="2">
    <citation type="submission" date="2025-09" db="UniProtKB">
        <authorList>
            <consortium name="Ensembl"/>
        </authorList>
    </citation>
    <scope>IDENTIFICATION</scope>
</reference>
<organism evidence="5 6">
    <name type="scientific">Labrus bergylta</name>
    <name type="common">ballan wrasse</name>
    <dbReference type="NCBI Taxonomy" id="56723"/>
    <lineage>
        <taxon>Eukaryota</taxon>
        <taxon>Metazoa</taxon>
        <taxon>Chordata</taxon>
        <taxon>Craniata</taxon>
        <taxon>Vertebrata</taxon>
        <taxon>Euteleostomi</taxon>
        <taxon>Actinopterygii</taxon>
        <taxon>Neopterygii</taxon>
        <taxon>Teleostei</taxon>
        <taxon>Neoteleostei</taxon>
        <taxon>Acanthomorphata</taxon>
        <taxon>Eupercaria</taxon>
        <taxon>Labriformes</taxon>
        <taxon>Labridae</taxon>
        <taxon>Labrus</taxon>
    </lineage>
</organism>
<feature type="domain" description="Fibronectin type-III" evidence="4">
    <location>
        <begin position="7"/>
        <end position="95"/>
    </location>
</feature>
<dbReference type="Gene3D" id="2.60.40.10">
    <property type="entry name" value="Immunoglobulins"/>
    <property type="match status" value="1"/>
</dbReference>
<dbReference type="Ensembl" id="ENSLBET00000035886.1">
    <property type="protein sequence ID" value="ENSLBEP00000034403.1"/>
    <property type="gene ID" value="ENSLBEG00000025874.1"/>
</dbReference>
<evidence type="ECO:0000313" key="6">
    <source>
        <dbReference type="Proteomes" id="UP000261660"/>
    </source>
</evidence>
<dbReference type="Proteomes" id="UP000261660">
    <property type="component" value="Unplaced"/>
</dbReference>
<sequence length="104" mass="11306">GSYFSDAPTDLEVTSSTPTSITIRWDAPSVTVKNYKITYASTGGETQDFTIPGTQTTATITGLNPGTDYSIGVIAPYRHSNAYLVSCHPLTHPNEKMFQVRDEC</sequence>
<evidence type="ECO:0000256" key="1">
    <source>
        <dbReference type="ARBA" id="ARBA00022737"/>
    </source>
</evidence>
<proteinExistence type="predicted"/>
<dbReference type="STRING" id="56723.ENSLBEP00000034403"/>
<dbReference type="PROSITE" id="PS50853">
    <property type="entry name" value="FN3"/>
    <property type="match status" value="1"/>
</dbReference>
<dbReference type="SMART" id="SM00060">
    <property type="entry name" value="FN3"/>
    <property type="match status" value="1"/>
</dbReference>
<keyword evidence="3" id="KW-0325">Glycoprotein</keyword>
<keyword evidence="6" id="KW-1185">Reference proteome</keyword>
<dbReference type="PANTHER" id="PTHR46708:SF2">
    <property type="entry name" value="FIBRONECTIN TYPE-III DOMAIN-CONTAINING PROTEIN"/>
    <property type="match status" value="1"/>
</dbReference>
<dbReference type="InterPro" id="IPR050991">
    <property type="entry name" value="ECM_Regulatory_Proteins"/>
</dbReference>
<name>A0A3Q3GVG6_9LABR</name>
<dbReference type="PANTHER" id="PTHR46708">
    <property type="entry name" value="TENASCIN"/>
    <property type="match status" value="1"/>
</dbReference>
<dbReference type="InterPro" id="IPR003961">
    <property type="entry name" value="FN3_dom"/>
</dbReference>